<feature type="region of interest" description="Disordered" evidence="1">
    <location>
        <begin position="56"/>
        <end position="76"/>
    </location>
</feature>
<keyword evidence="3" id="KW-1185">Reference proteome</keyword>
<reference evidence="2 3" key="1">
    <citation type="journal article" date="2012" name="J. Bacteriol.">
        <title>Genome sequence of the bacterium Streptomyces davawensis JCM 4913 and heterologous production of the unique antibiotic roseoflavin.</title>
        <authorList>
            <person name="Jankowitsch F."/>
            <person name="Schwarz J."/>
            <person name="Ruckert C."/>
            <person name="Gust B."/>
            <person name="Szczepanowski R."/>
            <person name="Blom J."/>
            <person name="Pelzer S."/>
            <person name="Kalinowski J."/>
            <person name="Mack M."/>
        </authorList>
    </citation>
    <scope>NUCLEOTIDE SEQUENCE [LARGE SCALE GENOMIC DNA]</scope>
    <source>
        <strain evidence="3">DSM 101723 / JCM 4913 / KCC S-0913 / 768</strain>
    </source>
</reference>
<evidence type="ECO:0000313" key="2">
    <source>
        <dbReference type="EMBL" id="CCK24758.1"/>
    </source>
</evidence>
<sequence>MRLLRRFCPHGHDANELHHALTALCRTASGSWHRCGAGQTPEDATQGSVLTQALPRGARGRTHHKTSNPEPVRAGVTGHEDETYAAHMELGTLAIAAIGAVFGVGTTLVTDLVRSRREQDRYWNETKRVVYARFLMSLAQTHSRMIMAAFSEQPDDDRRHGVHDAFHSDPHNSDPKSVLRELAIVAPDHVYQAALPAYGQLRTIRELLAAHRLRPESPEYEQARQPFFQDLENLQKVMRDDLQPRNFRRP</sequence>
<organism evidence="2 3">
    <name type="scientific">Streptomyces davaonensis (strain DSM 101723 / JCM 4913 / KCC S-0913 / 768)</name>
    <dbReference type="NCBI Taxonomy" id="1214101"/>
    <lineage>
        <taxon>Bacteria</taxon>
        <taxon>Bacillati</taxon>
        <taxon>Actinomycetota</taxon>
        <taxon>Actinomycetes</taxon>
        <taxon>Kitasatosporales</taxon>
        <taxon>Streptomycetaceae</taxon>
        <taxon>Streptomyces</taxon>
    </lineage>
</organism>
<protein>
    <submittedName>
        <fullName evidence="2">Uncharacterized protein</fullName>
    </submittedName>
</protein>
<accession>K4QUU5</accession>
<evidence type="ECO:0000256" key="1">
    <source>
        <dbReference type="SAM" id="MobiDB-lite"/>
    </source>
</evidence>
<proteinExistence type="predicted"/>
<dbReference type="AlphaFoldDB" id="K4QUU5"/>
<dbReference type="Proteomes" id="UP000008043">
    <property type="component" value="Chromosome"/>
</dbReference>
<gene>
    <name evidence="2" type="ORF">BN159_0379</name>
</gene>
<dbReference type="EMBL" id="HE971709">
    <property type="protein sequence ID" value="CCK24758.1"/>
    <property type="molecule type" value="Genomic_DNA"/>
</dbReference>
<evidence type="ECO:0000313" key="3">
    <source>
        <dbReference type="Proteomes" id="UP000008043"/>
    </source>
</evidence>
<name>K4QUU5_STRDJ</name>
<dbReference type="HOGENOM" id="CLU_1110874_0_0_11"/>
<dbReference type="KEGG" id="sdv:BN159_0379"/>